<gene>
    <name evidence="2" type="ORF">NDU88_004769</name>
</gene>
<dbReference type="AlphaFoldDB" id="A0AAV7W8U2"/>
<feature type="compositionally biased region" description="Basic residues" evidence="1">
    <location>
        <begin position="125"/>
        <end position="136"/>
    </location>
</feature>
<evidence type="ECO:0000313" key="3">
    <source>
        <dbReference type="Proteomes" id="UP001066276"/>
    </source>
</evidence>
<proteinExistence type="predicted"/>
<sequence length="205" mass="23628">MTRRGGVTKRSASAERRREESDEEGDRDEEREKGDKEERERDEEERGQSNAEPGEWLEKRTKKRQTESQHDDPTLKHAWHQALNPEDHVVGPKFIIQNNLRHDAEGRSNKEVGVGREKKRGERRGGRRRRGMREKRQRGMRERDEEERAQSNAEPGEWLLPSRGEEDEEAADGGLKTAVALGGGILRPAMLLEKRGISRCVTTPY</sequence>
<feature type="compositionally biased region" description="Basic and acidic residues" evidence="1">
    <location>
        <begin position="137"/>
        <end position="149"/>
    </location>
</feature>
<comment type="caution">
    <text evidence="2">The sequence shown here is derived from an EMBL/GenBank/DDBJ whole genome shotgun (WGS) entry which is preliminary data.</text>
</comment>
<reference evidence="2" key="1">
    <citation type="journal article" date="2022" name="bioRxiv">
        <title>Sequencing and chromosome-scale assembly of the giantPleurodeles waltlgenome.</title>
        <authorList>
            <person name="Brown T."/>
            <person name="Elewa A."/>
            <person name="Iarovenko S."/>
            <person name="Subramanian E."/>
            <person name="Araus A.J."/>
            <person name="Petzold A."/>
            <person name="Susuki M."/>
            <person name="Suzuki K.-i.T."/>
            <person name="Hayashi T."/>
            <person name="Toyoda A."/>
            <person name="Oliveira C."/>
            <person name="Osipova E."/>
            <person name="Leigh N.D."/>
            <person name="Simon A."/>
            <person name="Yun M.H."/>
        </authorList>
    </citation>
    <scope>NUCLEOTIDE SEQUENCE</scope>
    <source>
        <strain evidence="2">20211129_DDA</strain>
        <tissue evidence="2">Liver</tissue>
    </source>
</reference>
<organism evidence="2 3">
    <name type="scientific">Pleurodeles waltl</name>
    <name type="common">Iberian ribbed newt</name>
    <dbReference type="NCBI Taxonomy" id="8319"/>
    <lineage>
        <taxon>Eukaryota</taxon>
        <taxon>Metazoa</taxon>
        <taxon>Chordata</taxon>
        <taxon>Craniata</taxon>
        <taxon>Vertebrata</taxon>
        <taxon>Euteleostomi</taxon>
        <taxon>Amphibia</taxon>
        <taxon>Batrachia</taxon>
        <taxon>Caudata</taxon>
        <taxon>Salamandroidea</taxon>
        <taxon>Salamandridae</taxon>
        <taxon>Pleurodelinae</taxon>
        <taxon>Pleurodeles</taxon>
    </lineage>
</organism>
<dbReference type="EMBL" id="JANPWB010000002">
    <property type="protein sequence ID" value="KAJ1209391.1"/>
    <property type="molecule type" value="Genomic_DNA"/>
</dbReference>
<evidence type="ECO:0000256" key="1">
    <source>
        <dbReference type="SAM" id="MobiDB-lite"/>
    </source>
</evidence>
<feature type="compositionally biased region" description="Basic and acidic residues" evidence="1">
    <location>
        <begin position="56"/>
        <end position="75"/>
    </location>
</feature>
<name>A0AAV7W8U2_PLEWA</name>
<feature type="region of interest" description="Disordered" evidence="1">
    <location>
        <begin position="1"/>
        <end position="175"/>
    </location>
</feature>
<protein>
    <submittedName>
        <fullName evidence="2">Uncharacterized protein</fullName>
    </submittedName>
</protein>
<dbReference type="Proteomes" id="UP001066276">
    <property type="component" value="Chromosome 1_2"/>
</dbReference>
<keyword evidence="3" id="KW-1185">Reference proteome</keyword>
<feature type="compositionally biased region" description="Basic and acidic residues" evidence="1">
    <location>
        <begin position="100"/>
        <end position="124"/>
    </location>
</feature>
<evidence type="ECO:0000313" key="2">
    <source>
        <dbReference type="EMBL" id="KAJ1209391.1"/>
    </source>
</evidence>
<accession>A0AAV7W8U2</accession>
<feature type="compositionally biased region" description="Basic and acidic residues" evidence="1">
    <location>
        <begin position="28"/>
        <end position="47"/>
    </location>
</feature>